<evidence type="ECO:0000313" key="2">
    <source>
        <dbReference type="Proteomes" id="UP000256621"/>
    </source>
</evidence>
<dbReference type="PANTHER" id="PTHR34980">
    <property type="entry name" value="INNER MEMBRANE PROTEIN-RELATED-RELATED"/>
    <property type="match status" value="1"/>
</dbReference>
<dbReference type="Proteomes" id="UP000256621">
    <property type="component" value="Chromosome"/>
</dbReference>
<sequence>MHGIPAHGVHASALTMDIKRFYDTVHPASINHTKRGVHMTEPNNPHRPDEAGVSGWPSEAGRDPYGQPSNPYQMPAPYSSGLPVAENHRRPYVDFGLAIKLFFKNYAVFRGRASRSEYWWTVLFNFIIAVAIQALMPILQGVGLMSAITSNSTTEFSAMSTSGVIFTMLPLAWLLAIIIPCLALTVRRLHDVNHSGWWVMAPTLCGIVSAIMMILAFVSAAANDGKPSMALLTIGIVLFVAIFVVNIILLIFVISDSHPEAWKKYDKEPLPVTE</sequence>
<name>A0AAD0QMQ3_CUTAC</name>
<dbReference type="AlphaFoldDB" id="A0AAD0QMQ3"/>
<accession>A0AAD0QMQ3</accession>
<dbReference type="GO" id="GO:0005886">
    <property type="term" value="C:plasma membrane"/>
    <property type="evidence" value="ECO:0007669"/>
    <property type="project" value="TreeGrafter"/>
</dbReference>
<protein>
    <submittedName>
        <fullName evidence="1">DUF805 domain-containing protein</fullName>
    </submittedName>
</protein>
<dbReference type="Pfam" id="PF05656">
    <property type="entry name" value="DUF805"/>
    <property type="match status" value="1"/>
</dbReference>
<dbReference type="EMBL" id="CP031442">
    <property type="protein sequence ID" value="AXM05830.1"/>
    <property type="molecule type" value="Genomic_DNA"/>
</dbReference>
<dbReference type="InterPro" id="IPR008523">
    <property type="entry name" value="DUF805"/>
</dbReference>
<dbReference type="PANTHER" id="PTHR34980:SF2">
    <property type="entry name" value="INNER MEMBRANE PROTEIN YHAH-RELATED"/>
    <property type="match status" value="1"/>
</dbReference>
<organism evidence="1 2">
    <name type="scientific">Cutibacterium acnes</name>
    <name type="common">Propionibacterium acnes</name>
    <dbReference type="NCBI Taxonomy" id="1747"/>
    <lineage>
        <taxon>Bacteria</taxon>
        <taxon>Bacillati</taxon>
        <taxon>Actinomycetota</taxon>
        <taxon>Actinomycetes</taxon>
        <taxon>Propionibacteriales</taxon>
        <taxon>Propionibacteriaceae</taxon>
        <taxon>Cutibacterium</taxon>
    </lineage>
</organism>
<evidence type="ECO:0000313" key="1">
    <source>
        <dbReference type="EMBL" id="AXM05830.1"/>
    </source>
</evidence>
<reference evidence="1 2" key="1">
    <citation type="submission" date="2018-08" db="EMBL/GenBank/DDBJ databases">
        <title>Genome sequencing of Cutibacterium acnes KCOM 1315.</title>
        <authorList>
            <person name="Kook J.-K."/>
            <person name="Park S.-N."/>
            <person name="Lim Y.K."/>
        </authorList>
    </citation>
    <scope>NUCLEOTIDE SEQUENCE [LARGE SCALE GENOMIC DNA]</scope>
    <source>
        <strain evidence="1 2">KCOM 1315</strain>
    </source>
</reference>
<gene>
    <name evidence="1" type="ORF">DXN06_00590</name>
</gene>
<proteinExistence type="predicted"/>